<name>A0A4Y2ERD2_ARAVE</name>
<feature type="non-terminal residue" evidence="1">
    <location>
        <position position="83"/>
    </location>
</feature>
<evidence type="ECO:0000313" key="2">
    <source>
        <dbReference type="Proteomes" id="UP000499080"/>
    </source>
</evidence>
<sequence length="83" mass="9344">MVSNIRKLQFVDVKDVSSGFAAKSLVGALLLVSTQFKFTFNSINHYNLYKSISDALESLSHHGLLPKTVGRNSLMKDKEWSKR</sequence>
<accession>A0A4Y2ERD2</accession>
<protein>
    <submittedName>
        <fullName evidence="1">Uncharacterized protein</fullName>
    </submittedName>
</protein>
<keyword evidence="2" id="KW-1185">Reference proteome</keyword>
<evidence type="ECO:0000313" key="1">
    <source>
        <dbReference type="EMBL" id="GBM31401.1"/>
    </source>
</evidence>
<proteinExistence type="predicted"/>
<organism evidence="1 2">
    <name type="scientific">Araneus ventricosus</name>
    <name type="common">Orbweaver spider</name>
    <name type="synonym">Epeira ventricosa</name>
    <dbReference type="NCBI Taxonomy" id="182803"/>
    <lineage>
        <taxon>Eukaryota</taxon>
        <taxon>Metazoa</taxon>
        <taxon>Ecdysozoa</taxon>
        <taxon>Arthropoda</taxon>
        <taxon>Chelicerata</taxon>
        <taxon>Arachnida</taxon>
        <taxon>Araneae</taxon>
        <taxon>Araneomorphae</taxon>
        <taxon>Entelegynae</taxon>
        <taxon>Araneoidea</taxon>
        <taxon>Araneidae</taxon>
        <taxon>Araneus</taxon>
    </lineage>
</organism>
<reference evidence="1 2" key="1">
    <citation type="journal article" date="2019" name="Sci. Rep.">
        <title>Orb-weaving spider Araneus ventricosus genome elucidates the spidroin gene catalogue.</title>
        <authorList>
            <person name="Kono N."/>
            <person name="Nakamura H."/>
            <person name="Ohtoshi R."/>
            <person name="Moran D.A.P."/>
            <person name="Shinohara A."/>
            <person name="Yoshida Y."/>
            <person name="Fujiwara M."/>
            <person name="Mori M."/>
            <person name="Tomita M."/>
            <person name="Arakawa K."/>
        </authorList>
    </citation>
    <scope>NUCLEOTIDE SEQUENCE [LARGE SCALE GENOMIC DNA]</scope>
</reference>
<comment type="caution">
    <text evidence="1">The sequence shown here is derived from an EMBL/GenBank/DDBJ whole genome shotgun (WGS) entry which is preliminary data.</text>
</comment>
<dbReference type="EMBL" id="BGPR01093552">
    <property type="protein sequence ID" value="GBM31401.1"/>
    <property type="molecule type" value="Genomic_DNA"/>
</dbReference>
<gene>
    <name evidence="1" type="ORF">AVEN_256858_1</name>
</gene>
<dbReference type="Proteomes" id="UP000499080">
    <property type="component" value="Unassembled WGS sequence"/>
</dbReference>
<dbReference type="AlphaFoldDB" id="A0A4Y2ERD2"/>